<evidence type="ECO:0000313" key="2">
    <source>
        <dbReference type="EMBL" id="KAF1925491.1"/>
    </source>
</evidence>
<dbReference type="GeneID" id="54354319"/>
<dbReference type="GO" id="GO:0005634">
    <property type="term" value="C:nucleus"/>
    <property type="evidence" value="ECO:0007669"/>
    <property type="project" value="TreeGrafter"/>
</dbReference>
<dbReference type="PANTHER" id="PTHR19303">
    <property type="entry name" value="TRANSPOSON"/>
    <property type="match status" value="1"/>
</dbReference>
<dbReference type="Pfam" id="PF03184">
    <property type="entry name" value="DDE_1"/>
    <property type="match status" value="1"/>
</dbReference>
<feature type="non-terminal residue" evidence="2">
    <location>
        <position position="1"/>
    </location>
</feature>
<protein>
    <submittedName>
        <fullName evidence="2">CENP-B protein</fullName>
    </submittedName>
</protein>
<dbReference type="EMBL" id="ML978984">
    <property type="protein sequence ID" value="KAF1925491.1"/>
    <property type="molecule type" value="Genomic_DNA"/>
</dbReference>
<proteinExistence type="predicted"/>
<evidence type="ECO:0000259" key="1">
    <source>
        <dbReference type="Pfam" id="PF03184"/>
    </source>
</evidence>
<organism evidence="2 3">
    <name type="scientific">Didymella exigua CBS 183.55</name>
    <dbReference type="NCBI Taxonomy" id="1150837"/>
    <lineage>
        <taxon>Eukaryota</taxon>
        <taxon>Fungi</taxon>
        <taxon>Dikarya</taxon>
        <taxon>Ascomycota</taxon>
        <taxon>Pezizomycotina</taxon>
        <taxon>Dothideomycetes</taxon>
        <taxon>Pleosporomycetidae</taxon>
        <taxon>Pleosporales</taxon>
        <taxon>Pleosporineae</taxon>
        <taxon>Didymellaceae</taxon>
        <taxon>Didymella</taxon>
    </lineage>
</organism>
<evidence type="ECO:0000313" key="3">
    <source>
        <dbReference type="Proteomes" id="UP000800082"/>
    </source>
</evidence>
<dbReference type="InterPro" id="IPR050863">
    <property type="entry name" value="CenT-Element_Derived"/>
</dbReference>
<gene>
    <name evidence="2" type="ORF">M421DRAFT_69867</name>
</gene>
<dbReference type="Proteomes" id="UP000800082">
    <property type="component" value="Unassembled WGS sequence"/>
</dbReference>
<reference evidence="2" key="1">
    <citation type="journal article" date="2020" name="Stud. Mycol.">
        <title>101 Dothideomycetes genomes: a test case for predicting lifestyles and emergence of pathogens.</title>
        <authorList>
            <person name="Haridas S."/>
            <person name="Albert R."/>
            <person name="Binder M."/>
            <person name="Bloem J."/>
            <person name="Labutti K."/>
            <person name="Salamov A."/>
            <person name="Andreopoulos B."/>
            <person name="Baker S."/>
            <person name="Barry K."/>
            <person name="Bills G."/>
            <person name="Bluhm B."/>
            <person name="Cannon C."/>
            <person name="Castanera R."/>
            <person name="Culley D."/>
            <person name="Daum C."/>
            <person name="Ezra D."/>
            <person name="Gonzalez J."/>
            <person name="Henrissat B."/>
            <person name="Kuo A."/>
            <person name="Liang C."/>
            <person name="Lipzen A."/>
            <person name="Lutzoni F."/>
            <person name="Magnuson J."/>
            <person name="Mondo S."/>
            <person name="Nolan M."/>
            <person name="Ohm R."/>
            <person name="Pangilinan J."/>
            <person name="Park H.-J."/>
            <person name="Ramirez L."/>
            <person name="Alfaro M."/>
            <person name="Sun H."/>
            <person name="Tritt A."/>
            <person name="Yoshinaga Y."/>
            <person name="Zwiers L.-H."/>
            <person name="Turgeon B."/>
            <person name="Goodwin S."/>
            <person name="Spatafora J."/>
            <person name="Crous P."/>
            <person name="Grigoriev I."/>
        </authorList>
    </citation>
    <scope>NUCLEOTIDE SEQUENCE</scope>
    <source>
        <strain evidence="2">CBS 183.55</strain>
    </source>
</reference>
<feature type="domain" description="DDE-1" evidence="1">
    <location>
        <begin position="9"/>
        <end position="174"/>
    </location>
</feature>
<dbReference type="PANTHER" id="PTHR19303:SF74">
    <property type="entry name" value="POGO TRANSPOSABLE ELEMENT WITH KRAB DOMAIN"/>
    <property type="match status" value="1"/>
</dbReference>
<dbReference type="InterPro" id="IPR004875">
    <property type="entry name" value="DDE_SF_endonuclease_dom"/>
</dbReference>
<dbReference type="RefSeq" id="XP_033445743.1">
    <property type="nucleotide sequence ID" value="XM_033596652.1"/>
</dbReference>
<sequence>PELVQPGDREWVTLIKGICAKGWSIPPFIIFSGKHHLSACYKEPSIPDNWVLNVSDNGWTNNKLGVKWLKHFDEHTKARTVGSYWLLILDGHESYNSVEFHQYCEEHRIITLCMPPHLSHLLQPLDVGCFSLLKKAYGRQAERLMRSKITRITKLEFLPCFKAAFDASITESNI</sequence>
<dbReference type="GO" id="GO:0003677">
    <property type="term" value="F:DNA binding"/>
    <property type="evidence" value="ECO:0007669"/>
    <property type="project" value="TreeGrafter"/>
</dbReference>
<dbReference type="AlphaFoldDB" id="A0A6A5RB79"/>
<name>A0A6A5RB79_9PLEO</name>
<keyword evidence="3" id="KW-1185">Reference proteome</keyword>
<dbReference type="OrthoDB" id="5425161at2759"/>
<accession>A0A6A5RB79</accession>